<proteinExistence type="predicted"/>
<keyword evidence="13" id="KW-1185">Reference proteome</keyword>
<keyword evidence="7" id="KW-0472">Membrane</keyword>
<keyword evidence="3" id="KW-0812">Transmembrane</keyword>
<evidence type="ECO:0000259" key="11">
    <source>
        <dbReference type="Pfam" id="PF08263"/>
    </source>
</evidence>
<name>A0A498JE34_MALDO</name>
<feature type="domain" description="Leucine-rich repeat-containing N-terminal plant-type" evidence="11">
    <location>
        <begin position="43"/>
        <end position="94"/>
    </location>
</feature>
<feature type="signal peptide" evidence="10">
    <location>
        <begin position="1"/>
        <end position="28"/>
    </location>
</feature>
<organism evidence="12 13">
    <name type="scientific">Malus domestica</name>
    <name type="common">Apple</name>
    <name type="synonym">Pyrus malus</name>
    <dbReference type="NCBI Taxonomy" id="3750"/>
    <lineage>
        <taxon>Eukaryota</taxon>
        <taxon>Viridiplantae</taxon>
        <taxon>Streptophyta</taxon>
        <taxon>Embryophyta</taxon>
        <taxon>Tracheophyta</taxon>
        <taxon>Spermatophyta</taxon>
        <taxon>Magnoliopsida</taxon>
        <taxon>eudicotyledons</taxon>
        <taxon>Gunneridae</taxon>
        <taxon>Pentapetalae</taxon>
        <taxon>rosids</taxon>
        <taxon>fabids</taxon>
        <taxon>Rosales</taxon>
        <taxon>Rosaceae</taxon>
        <taxon>Amygdaloideae</taxon>
        <taxon>Maleae</taxon>
        <taxon>Malus</taxon>
    </lineage>
</organism>
<dbReference type="InterPro" id="IPR046956">
    <property type="entry name" value="RLP23-like"/>
</dbReference>
<sequence length="328" mass="37391">MGLLDISIIRMVSKLVLVLLLFHHVVIANSSYSSQKQYPSCPDEEKSALLQFKDSFTIDKSASSSTDAYPKVSSWKPAEGGNNTYCSWEGVKCDEKTGHVIGLDLGSSCLHGSINSNSSLFRLVHLQRLNLSDNNFNYSQIPTSIRNFPNLTHLDLSTSVFSGQILYLHSNSLSGVVEFQMFQNLQFLYQLQLNWNNIDFVTESRIVNSTVSQFTILGLSFCNIREFPSFLQYQKRLERLDLSRNKIRGQVPKWMWNTSIETLLLLDISSNFISDQPPLVLPWVKLLCISYKFVSGYGKQELSKILKPELRNLYNILFQSSEGMNENR</sequence>
<dbReference type="SUPFAM" id="SSF52058">
    <property type="entry name" value="L domain-like"/>
    <property type="match status" value="1"/>
</dbReference>
<dbReference type="Gene3D" id="3.80.10.10">
    <property type="entry name" value="Ribonuclease Inhibitor"/>
    <property type="match status" value="2"/>
</dbReference>
<evidence type="ECO:0000313" key="13">
    <source>
        <dbReference type="Proteomes" id="UP000290289"/>
    </source>
</evidence>
<dbReference type="PANTHER" id="PTHR48061">
    <property type="entry name" value="LEUCINE-RICH REPEAT RECEPTOR PROTEIN KINASE EMS1-LIKE-RELATED"/>
    <property type="match status" value="1"/>
</dbReference>
<evidence type="ECO:0000256" key="2">
    <source>
        <dbReference type="ARBA" id="ARBA00022614"/>
    </source>
</evidence>
<evidence type="ECO:0000256" key="3">
    <source>
        <dbReference type="ARBA" id="ARBA00022692"/>
    </source>
</evidence>
<comment type="subcellular location">
    <subcellularLocation>
        <location evidence="1">Membrane</location>
        <topology evidence="1">Single-pass type I membrane protein</topology>
    </subcellularLocation>
</comment>
<keyword evidence="2" id="KW-0433">Leucine-rich repeat</keyword>
<evidence type="ECO:0000313" key="12">
    <source>
        <dbReference type="EMBL" id="RXH93396.1"/>
    </source>
</evidence>
<dbReference type="InterPro" id="IPR001611">
    <property type="entry name" value="Leu-rich_rpt"/>
</dbReference>
<evidence type="ECO:0000256" key="6">
    <source>
        <dbReference type="ARBA" id="ARBA00022989"/>
    </source>
</evidence>
<dbReference type="InterPro" id="IPR013210">
    <property type="entry name" value="LRR_N_plant-typ"/>
</dbReference>
<dbReference type="STRING" id="3750.A0A498JE34"/>
<reference evidence="12 13" key="1">
    <citation type="submission" date="2018-10" db="EMBL/GenBank/DDBJ databases">
        <title>A high-quality apple genome assembly.</title>
        <authorList>
            <person name="Hu J."/>
        </authorList>
    </citation>
    <scope>NUCLEOTIDE SEQUENCE [LARGE SCALE GENOMIC DNA]</scope>
    <source>
        <strain evidence="13">cv. HFTH1</strain>
        <tissue evidence="12">Young leaf</tissue>
    </source>
</reference>
<dbReference type="Pfam" id="PF08263">
    <property type="entry name" value="LRRNT_2"/>
    <property type="match status" value="1"/>
</dbReference>
<dbReference type="AlphaFoldDB" id="A0A498JE34"/>
<evidence type="ECO:0000256" key="7">
    <source>
        <dbReference type="ARBA" id="ARBA00023136"/>
    </source>
</evidence>
<evidence type="ECO:0000256" key="9">
    <source>
        <dbReference type="ARBA" id="ARBA00023180"/>
    </source>
</evidence>
<evidence type="ECO:0000256" key="4">
    <source>
        <dbReference type="ARBA" id="ARBA00022729"/>
    </source>
</evidence>
<dbReference type="InterPro" id="IPR032675">
    <property type="entry name" value="LRR_dom_sf"/>
</dbReference>
<accession>A0A498JE34</accession>
<keyword evidence="9" id="KW-0325">Glycoprotein</keyword>
<keyword evidence="8" id="KW-0675">Receptor</keyword>
<dbReference type="GO" id="GO:0016020">
    <property type="term" value="C:membrane"/>
    <property type="evidence" value="ECO:0007669"/>
    <property type="project" value="UniProtKB-SubCell"/>
</dbReference>
<evidence type="ECO:0000256" key="1">
    <source>
        <dbReference type="ARBA" id="ARBA00004479"/>
    </source>
</evidence>
<keyword evidence="4 10" id="KW-0732">Signal</keyword>
<evidence type="ECO:0000256" key="10">
    <source>
        <dbReference type="SAM" id="SignalP"/>
    </source>
</evidence>
<keyword evidence="5" id="KW-0677">Repeat</keyword>
<feature type="chain" id="PRO_5019783026" description="Leucine-rich repeat-containing N-terminal plant-type domain-containing protein" evidence="10">
    <location>
        <begin position="29"/>
        <end position="328"/>
    </location>
</feature>
<keyword evidence="6" id="KW-1133">Transmembrane helix</keyword>
<gene>
    <name evidence="12" type="ORF">DVH24_013972</name>
</gene>
<evidence type="ECO:0000256" key="5">
    <source>
        <dbReference type="ARBA" id="ARBA00022737"/>
    </source>
</evidence>
<dbReference type="PANTHER" id="PTHR48061:SF12">
    <property type="entry name" value="DISEASE RESISTANCE LIKE PROTEIN"/>
    <property type="match status" value="1"/>
</dbReference>
<dbReference type="Pfam" id="PF00560">
    <property type="entry name" value="LRR_1"/>
    <property type="match status" value="2"/>
</dbReference>
<protein>
    <recommendedName>
        <fullName evidence="11">Leucine-rich repeat-containing N-terminal plant-type domain-containing protein</fullName>
    </recommendedName>
</protein>
<comment type="caution">
    <text evidence="12">The sequence shown here is derived from an EMBL/GenBank/DDBJ whole genome shotgun (WGS) entry which is preliminary data.</text>
</comment>
<evidence type="ECO:0000256" key="8">
    <source>
        <dbReference type="ARBA" id="ARBA00023170"/>
    </source>
</evidence>
<dbReference type="EMBL" id="RDQH01000333">
    <property type="protein sequence ID" value="RXH93396.1"/>
    <property type="molecule type" value="Genomic_DNA"/>
</dbReference>
<dbReference type="Proteomes" id="UP000290289">
    <property type="component" value="Chromosome 7"/>
</dbReference>